<dbReference type="AlphaFoldDB" id="A0A5N5HJ29"/>
<evidence type="ECO:0000313" key="1">
    <source>
        <dbReference type="EMBL" id="KAB2627999.1"/>
    </source>
</evidence>
<name>A0A5N5HJ29_9ROSA</name>
<proteinExistence type="predicted"/>
<protein>
    <submittedName>
        <fullName evidence="1">Crooked neck-like protein 1</fullName>
    </submittedName>
</protein>
<organism evidence="1 2">
    <name type="scientific">Pyrus ussuriensis x Pyrus communis</name>
    <dbReference type="NCBI Taxonomy" id="2448454"/>
    <lineage>
        <taxon>Eukaryota</taxon>
        <taxon>Viridiplantae</taxon>
        <taxon>Streptophyta</taxon>
        <taxon>Embryophyta</taxon>
        <taxon>Tracheophyta</taxon>
        <taxon>Spermatophyta</taxon>
        <taxon>Magnoliopsida</taxon>
        <taxon>eudicotyledons</taxon>
        <taxon>Gunneridae</taxon>
        <taxon>Pentapetalae</taxon>
        <taxon>rosids</taxon>
        <taxon>fabids</taxon>
        <taxon>Rosales</taxon>
        <taxon>Rosaceae</taxon>
        <taxon>Amygdaloideae</taxon>
        <taxon>Maleae</taxon>
        <taxon>Pyrus</taxon>
    </lineage>
</organism>
<reference evidence="1 2" key="3">
    <citation type="submission" date="2019-11" db="EMBL/GenBank/DDBJ databases">
        <title>A de novo genome assembly of a pear dwarfing rootstock.</title>
        <authorList>
            <person name="Wang F."/>
            <person name="Wang J."/>
            <person name="Li S."/>
            <person name="Zhang Y."/>
            <person name="Fang M."/>
            <person name="Ma L."/>
            <person name="Zhao Y."/>
            <person name="Jiang S."/>
        </authorList>
    </citation>
    <scope>NUCLEOTIDE SEQUENCE [LARGE SCALE GENOMIC DNA]</scope>
    <source>
        <strain evidence="1">S2</strain>
        <tissue evidence="1">Leaf</tissue>
    </source>
</reference>
<reference evidence="1 2" key="1">
    <citation type="submission" date="2019-09" db="EMBL/GenBank/DDBJ databases">
        <authorList>
            <person name="Ou C."/>
        </authorList>
    </citation>
    <scope>NUCLEOTIDE SEQUENCE [LARGE SCALE GENOMIC DNA]</scope>
    <source>
        <strain evidence="1">S2</strain>
        <tissue evidence="1">Leaf</tissue>
    </source>
</reference>
<accession>A0A5N5HJ29</accession>
<reference evidence="2" key="2">
    <citation type="submission" date="2019-10" db="EMBL/GenBank/DDBJ databases">
        <title>A de novo genome assembly of a pear dwarfing rootstock.</title>
        <authorList>
            <person name="Wang F."/>
            <person name="Wang J."/>
            <person name="Li S."/>
            <person name="Zhang Y."/>
            <person name="Fang M."/>
            <person name="Ma L."/>
            <person name="Zhao Y."/>
            <person name="Jiang S."/>
        </authorList>
    </citation>
    <scope>NUCLEOTIDE SEQUENCE [LARGE SCALE GENOMIC DNA]</scope>
</reference>
<dbReference type="Proteomes" id="UP000327157">
    <property type="component" value="Chromosome 8"/>
</dbReference>
<sequence length="246" mass="27949">MTLYELLKNRSRVIYFIIPKLKLDESDPALLVRHPIHPPPKYFPSPSHIPYHLLHVNIFVPELIHPRQELHSTLPHIPRMVDHLILHLHRGILDPDGVVSIIYLKLPLPNRACTVQFLLGLLPPSILDPDAGILLLAPDLVLESLAHSEAKISKLGSVIYLLLGRTDFPLLTLTRLAEELLCGDLDRGWGFVLNASRPRQLVIGVLVAIVVLRHYSLETKRVEKFTLSLGEEILRRRERMRGVISD</sequence>
<evidence type="ECO:0000313" key="2">
    <source>
        <dbReference type="Proteomes" id="UP000327157"/>
    </source>
</evidence>
<keyword evidence="2" id="KW-1185">Reference proteome</keyword>
<dbReference type="EMBL" id="SMOL01000148">
    <property type="protein sequence ID" value="KAB2627999.1"/>
    <property type="molecule type" value="Genomic_DNA"/>
</dbReference>
<comment type="caution">
    <text evidence="1">The sequence shown here is derived from an EMBL/GenBank/DDBJ whole genome shotgun (WGS) entry which is preliminary data.</text>
</comment>
<gene>
    <name evidence="1" type="ORF">D8674_032794</name>
</gene>